<feature type="region of interest" description="Disordered" evidence="1">
    <location>
        <begin position="59"/>
        <end position="82"/>
    </location>
</feature>
<organism evidence="2 3">
    <name type="scientific">Pycnoporus cinnabarinus</name>
    <name type="common">Cinnabar-red polypore</name>
    <name type="synonym">Trametes cinnabarina</name>
    <dbReference type="NCBI Taxonomy" id="5643"/>
    <lineage>
        <taxon>Eukaryota</taxon>
        <taxon>Fungi</taxon>
        <taxon>Dikarya</taxon>
        <taxon>Basidiomycota</taxon>
        <taxon>Agaricomycotina</taxon>
        <taxon>Agaricomycetes</taxon>
        <taxon>Polyporales</taxon>
        <taxon>Polyporaceae</taxon>
        <taxon>Trametes</taxon>
    </lineage>
</organism>
<dbReference type="AlphaFoldDB" id="A0A060S262"/>
<name>A0A060S262_PYCCI</name>
<evidence type="ECO:0000313" key="2">
    <source>
        <dbReference type="EMBL" id="CDO68462.1"/>
    </source>
</evidence>
<evidence type="ECO:0000313" key="3">
    <source>
        <dbReference type="Proteomes" id="UP000029665"/>
    </source>
</evidence>
<comment type="caution">
    <text evidence="2">The sequence shown here is derived from an EMBL/GenBank/DDBJ whole genome shotgun (WGS) entry which is preliminary data.</text>
</comment>
<feature type="region of interest" description="Disordered" evidence="1">
    <location>
        <begin position="265"/>
        <end position="317"/>
    </location>
</feature>
<protein>
    <submittedName>
        <fullName evidence="2">Uncharacterized protein</fullName>
    </submittedName>
</protein>
<dbReference type="EMBL" id="CCBP010000016">
    <property type="protein sequence ID" value="CDO68462.1"/>
    <property type="molecule type" value="Genomic_DNA"/>
</dbReference>
<dbReference type="OrthoDB" id="10611199at2759"/>
<dbReference type="HOGENOM" id="CLU_877558_0_0_1"/>
<evidence type="ECO:0000256" key="1">
    <source>
        <dbReference type="SAM" id="MobiDB-lite"/>
    </source>
</evidence>
<reference evidence="2" key="1">
    <citation type="submission" date="2014-01" db="EMBL/GenBank/DDBJ databases">
        <title>The genome of the white-rot fungus Pycnoporus cinnabarinus: a basidiomycete model with a versatile arsenal for lignocellulosic biomass breakdown.</title>
        <authorList>
            <person name="Levasseur A."/>
            <person name="Lomascolo A."/>
            <person name="Ruiz-Duenas F.J."/>
            <person name="Uzan E."/>
            <person name="Piumi F."/>
            <person name="Kues U."/>
            <person name="Ram A.F.J."/>
            <person name="Murat C."/>
            <person name="Haon M."/>
            <person name="Benoit I."/>
            <person name="Arfi Y."/>
            <person name="Chevret D."/>
            <person name="Drula E."/>
            <person name="Kwon M.J."/>
            <person name="Gouret P."/>
            <person name="Lesage-Meessen L."/>
            <person name="Lombard V."/>
            <person name="Mariette J."/>
            <person name="Noirot C."/>
            <person name="Park J."/>
            <person name="Patyshakuliyeva A."/>
            <person name="Wieneger R.A.B."/>
            <person name="Wosten H.A.B."/>
            <person name="Martin F."/>
            <person name="Coutinho P.M."/>
            <person name="de Vries R."/>
            <person name="Martinez A.T."/>
            <person name="Klopp C."/>
            <person name="Pontarotti P."/>
            <person name="Henrissat B."/>
            <person name="Record E."/>
        </authorList>
    </citation>
    <scope>NUCLEOTIDE SEQUENCE [LARGE SCALE GENOMIC DNA]</scope>
    <source>
        <strain evidence="2">BRFM137</strain>
    </source>
</reference>
<proteinExistence type="predicted"/>
<sequence length="317" mass="33886">MKDNEEDAAEALPVVADTAQANAHNASEVVLAEEPVNDPATEHTADIAIYPAPQLTILTDAPVQTPSASSESEDALRPKDGDARMNLTGVVLPWPIDSAGVPADAAIQPPPSSSFEVCDKLESVSCDLLHDRISFLSQDNDSFWLKDDEVLDTDATPAECAISLSPDDSFGEKDMSLECIAPGALFLVHDSDGEQDMSMELIEHEALFFSNDLFWAPQGDAGPTPASPSTLQFDLIAEKTEESPVCRIRAPLNDPRVLVPSAADTAEPVAGSSFSSRSSPLAEVASRSCEFEVGRTTEDISKGARRSAFPPPLRPRR</sequence>
<gene>
    <name evidence="2" type="ORF">BN946_scf184760.g18</name>
</gene>
<feature type="compositionally biased region" description="Basic and acidic residues" evidence="1">
    <location>
        <begin position="289"/>
        <end position="302"/>
    </location>
</feature>
<keyword evidence="3" id="KW-1185">Reference proteome</keyword>
<accession>A0A060S262</accession>
<dbReference type="Proteomes" id="UP000029665">
    <property type="component" value="Unassembled WGS sequence"/>
</dbReference>